<feature type="domain" description="DUF1559" evidence="1">
    <location>
        <begin position="32"/>
        <end position="168"/>
    </location>
</feature>
<protein>
    <recommendedName>
        <fullName evidence="1">DUF1559 domain-containing protein</fullName>
    </recommendedName>
</protein>
<dbReference type="Pfam" id="PF07963">
    <property type="entry name" value="N_methyl"/>
    <property type="match status" value="1"/>
</dbReference>
<gene>
    <name evidence="2" type="ORF">SDC9_82239</name>
</gene>
<comment type="caution">
    <text evidence="2">The sequence shown here is derived from an EMBL/GenBank/DDBJ whole genome shotgun (WGS) entry which is preliminary data.</text>
</comment>
<dbReference type="NCBIfam" id="TIGR02532">
    <property type="entry name" value="IV_pilin_GFxxxE"/>
    <property type="match status" value="1"/>
</dbReference>
<dbReference type="Gene3D" id="3.30.700.10">
    <property type="entry name" value="Glycoprotein, Type 4 Pilin"/>
    <property type="match status" value="1"/>
</dbReference>
<dbReference type="EMBL" id="VSSQ01007349">
    <property type="protein sequence ID" value="MPM35646.1"/>
    <property type="molecule type" value="Genomic_DNA"/>
</dbReference>
<organism evidence="2">
    <name type="scientific">bioreactor metagenome</name>
    <dbReference type="NCBI Taxonomy" id="1076179"/>
    <lineage>
        <taxon>unclassified sequences</taxon>
        <taxon>metagenomes</taxon>
        <taxon>ecological metagenomes</taxon>
    </lineage>
</organism>
<dbReference type="PANTHER" id="PTHR30093">
    <property type="entry name" value="GENERAL SECRETION PATHWAY PROTEIN G"/>
    <property type="match status" value="1"/>
</dbReference>
<dbReference type="InterPro" id="IPR045584">
    <property type="entry name" value="Pilin-like"/>
</dbReference>
<proteinExistence type="predicted"/>
<evidence type="ECO:0000313" key="2">
    <source>
        <dbReference type="EMBL" id="MPM35646.1"/>
    </source>
</evidence>
<dbReference type="Pfam" id="PF07596">
    <property type="entry name" value="SBP_bac_10"/>
    <property type="match status" value="1"/>
</dbReference>
<dbReference type="SUPFAM" id="SSF54523">
    <property type="entry name" value="Pili subunits"/>
    <property type="match status" value="1"/>
</dbReference>
<name>A0A644Z457_9ZZZZ</name>
<dbReference type="InterPro" id="IPR011453">
    <property type="entry name" value="DUF1559"/>
</dbReference>
<sequence length="246" mass="26980">MKNRKPFTLIELLVVIAIIAILAAMLLPALSAARERAKGANCVVKLKNIGLASSMYADSNQEWLPPGDIRYSGEVNSEGSNWFSAAAYSGMSVLALQGYFSDDFGASYGSNPAQLTIMERYYKCPSDTVNFDSNGKLQLVSYMRSWLSKVDGDTTKFVNETGYAATDEPARQRVRITAFIDPGNKWIYDFGLPHCSPYGTGTSNHPSTMNMLAIGGHAITANRPSNAATSAGTSWKNRWHKWLDEQ</sequence>
<reference evidence="2" key="1">
    <citation type="submission" date="2019-08" db="EMBL/GenBank/DDBJ databases">
        <authorList>
            <person name="Kucharzyk K."/>
            <person name="Murdoch R.W."/>
            <person name="Higgins S."/>
            <person name="Loffler F."/>
        </authorList>
    </citation>
    <scope>NUCLEOTIDE SEQUENCE</scope>
</reference>
<accession>A0A644Z457</accession>
<evidence type="ECO:0000259" key="1">
    <source>
        <dbReference type="Pfam" id="PF07596"/>
    </source>
</evidence>
<dbReference type="InterPro" id="IPR012902">
    <property type="entry name" value="N_methyl_site"/>
</dbReference>
<dbReference type="AlphaFoldDB" id="A0A644Z457"/>